<evidence type="ECO:0008006" key="4">
    <source>
        <dbReference type="Google" id="ProtNLM"/>
    </source>
</evidence>
<dbReference type="InterPro" id="IPR014262">
    <property type="entry name" value="HAF_rpt"/>
</dbReference>
<gene>
    <name evidence="2" type="ORF">Voc01_065150</name>
</gene>
<dbReference type="RefSeq" id="WP_203931452.1">
    <property type="nucleotide sequence ID" value="NZ_BOPH01000088.1"/>
</dbReference>
<evidence type="ECO:0000313" key="3">
    <source>
        <dbReference type="Proteomes" id="UP000635606"/>
    </source>
</evidence>
<evidence type="ECO:0000256" key="1">
    <source>
        <dbReference type="SAM" id="SignalP"/>
    </source>
</evidence>
<comment type="caution">
    <text evidence="2">The sequence shown here is derived from an EMBL/GenBank/DDBJ whole genome shotgun (WGS) entry which is preliminary data.</text>
</comment>
<reference evidence="2" key="1">
    <citation type="submission" date="2021-01" db="EMBL/GenBank/DDBJ databases">
        <title>Whole genome shotgun sequence of Virgisporangium ochraceum NBRC 16418.</title>
        <authorList>
            <person name="Komaki H."/>
            <person name="Tamura T."/>
        </authorList>
    </citation>
    <scope>NUCLEOTIDE SEQUENCE</scope>
    <source>
        <strain evidence="2">NBRC 16418</strain>
    </source>
</reference>
<feature type="signal peptide" evidence="1">
    <location>
        <begin position="1"/>
        <end position="31"/>
    </location>
</feature>
<name>A0A8J3ZYJ1_9ACTN</name>
<evidence type="ECO:0000313" key="2">
    <source>
        <dbReference type="EMBL" id="GIJ71598.1"/>
    </source>
</evidence>
<accession>A0A8J3ZYJ1</accession>
<proteinExistence type="predicted"/>
<dbReference type="NCBIfam" id="TIGR02913">
    <property type="entry name" value="HAF_rpt"/>
    <property type="match status" value="2"/>
</dbReference>
<feature type="chain" id="PRO_5035169748" description="Extracellular repeat protein, HAF family" evidence="1">
    <location>
        <begin position="32"/>
        <end position="357"/>
    </location>
</feature>
<organism evidence="2 3">
    <name type="scientific">Virgisporangium ochraceum</name>
    <dbReference type="NCBI Taxonomy" id="65505"/>
    <lineage>
        <taxon>Bacteria</taxon>
        <taxon>Bacillati</taxon>
        <taxon>Actinomycetota</taxon>
        <taxon>Actinomycetes</taxon>
        <taxon>Micromonosporales</taxon>
        <taxon>Micromonosporaceae</taxon>
        <taxon>Virgisporangium</taxon>
    </lineage>
</organism>
<keyword evidence="1" id="KW-0732">Signal</keyword>
<protein>
    <recommendedName>
        <fullName evidence="4">Extracellular repeat protein, HAF family</fullName>
    </recommendedName>
</protein>
<dbReference type="Proteomes" id="UP000635606">
    <property type="component" value="Unassembled WGS sequence"/>
</dbReference>
<keyword evidence="3" id="KW-1185">Reference proteome</keyword>
<dbReference type="EMBL" id="BOPH01000088">
    <property type="protein sequence ID" value="GIJ71598.1"/>
    <property type="molecule type" value="Genomic_DNA"/>
</dbReference>
<dbReference type="AlphaFoldDB" id="A0A8J3ZYJ1"/>
<sequence>MGDRGRTLRALAGVLLAAPAIVGFTAVPAAAVQQACDAVTNRWEVVDLGAGWASDINDDGHVVGTRTVSYDRVGAIWHDGVVTDLPALGSGYSAAYGIDAAGTVVGYSTAADGAHAVRWTNGQIQDLGTGGGYAGFANAVNGPLVVGYTLVSGASSADGASRAVVWRDGGAVRLDLPPASRAVDVTATGRVAGTYRTPDGFPSTWTRTDRAFVWRDGVVTDLGTLGGNFSRAQGINDRGQVVGDSITASGFGTGFIWSAATGMRSLPAFDGATRPVDVNNSGVVVGMHSCGSVYGDSYPSVWTSTTALPQRLPLPADASTSFSSAAAVNDRGEIVGTATVSGDYLPHIMLWRPRAGV</sequence>